<evidence type="ECO:0000256" key="3">
    <source>
        <dbReference type="ARBA" id="ARBA00023082"/>
    </source>
</evidence>
<dbReference type="InterPro" id="IPR013249">
    <property type="entry name" value="RNA_pol_sigma70_r4_t2"/>
</dbReference>
<keyword evidence="8" id="KW-1185">Reference proteome</keyword>
<protein>
    <submittedName>
        <fullName evidence="7">RNA polymerase sigma factor</fullName>
    </submittedName>
</protein>
<keyword evidence="3" id="KW-0731">Sigma factor</keyword>
<dbReference type="InterPro" id="IPR013324">
    <property type="entry name" value="RNA_pol_sigma_r3/r4-like"/>
</dbReference>
<dbReference type="Gene3D" id="1.10.10.10">
    <property type="entry name" value="Winged helix-like DNA-binding domain superfamily/Winged helix DNA-binding domain"/>
    <property type="match status" value="1"/>
</dbReference>
<dbReference type="PANTHER" id="PTHR43133">
    <property type="entry name" value="RNA POLYMERASE ECF-TYPE SIGMA FACTO"/>
    <property type="match status" value="1"/>
</dbReference>
<dbReference type="Gene3D" id="1.10.1740.10">
    <property type="match status" value="1"/>
</dbReference>
<proteinExistence type="inferred from homology"/>
<dbReference type="Proteomes" id="UP000635565">
    <property type="component" value="Unassembled WGS sequence"/>
</dbReference>
<dbReference type="InterPro" id="IPR036388">
    <property type="entry name" value="WH-like_DNA-bd_sf"/>
</dbReference>
<evidence type="ECO:0000259" key="6">
    <source>
        <dbReference type="Pfam" id="PF08281"/>
    </source>
</evidence>
<dbReference type="Pfam" id="PF08281">
    <property type="entry name" value="Sigma70_r4_2"/>
    <property type="match status" value="1"/>
</dbReference>
<dbReference type="NCBIfam" id="TIGR02937">
    <property type="entry name" value="sigma70-ECF"/>
    <property type="match status" value="1"/>
</dbReference>
<evidence type="ECO:0000256" key="2">
    <source>
        <dbReference type="ARBA" id="ARBA00023015"/>
    </source>
</evidence>
<accession>A0ABQ3VGQ1</accession>
<dbReference type="InterPro" id="IPR014284">
    <property type="entry name" value="RNA_pol_sigma-70_dom"/>
</dbReference>
<gene>
    <name evidence="7" type="primary">sigE_1</name>
    <name evidence="7" type="ORF">KSZ_29940</name>
</gene>
<dbReference type="RefSeq" id="WP_201362606.1">
    <property type="nucleotide sequence ID" value="NZ_BNJJ01000007.1"/>
</dbReference>
<feature type="region of interest" description="Disordered" evidence="5">
    <location>
        <begin position="119"/>
        <end position="139"/>
    </location>
</feature>
<dbReference type="PANTHER" id="PTHR43133:SF51">
    <property type="entry name" value="RNA POLYMERASE SIGMA FACTOR"/>
    <property type="match status" value="1"/>
</dbReference>
<dbReference type="InterPro" id="IPR013325">
    <property type="entry name" value="RNA_pol_sigma_r2"/>
</dbReference>
<name>A0ABQ3VGQ1_9CHLR</name>
<dbReference type="SUPFAM" id="SSF88946">
    <property type="entry name" value="Sigma2 domain of RNA polymerase sigma factors"/>
    <property type="match status" value="1"/>
</dbReference>
<dbReference type="EMBL" id="BNJJ01000007">
    <property type="protein sequence ID" value="GHO84988.1"/>
    <property type="molecule type" value="Genomic_DNA"/>
</dbReference>
<comment type="similarity">
    <text evidence="1">Belongs to the sigma-70 factor family. ECF subfamily.</text>
</comment>
<dbReference type="InterPro" id="IPR039425">
    <property type="entry name" value="RNA_pol_sigma-70-like"/>
</dbReference>
<dbReference type="SUPFAM" id="SSF88659">
    <property type="entry name" value="Sigma3 and sigma4 domains of RNA polymerase sigma factors"/>
    <property type="match status" value="1"/>
</dbReference>
<organism evidence="7 8">
    <name type="scientific">Dictyobacter formicarum</name>
    <dbReference type="NCBI Taxonomy" id="2778368"/>
    <lineage>
        <taxon>Bacteria</taxon>
        <taxon>Bacillati</taxon>
        <taxon>Chloroflexota</taxon>
        <taxon>Ktedonobacteria</taxon>
        <taxon>Ktedonobacterales</taxon>
        <taxon>Dictyobacteraceae</taxon>
        <taxon>Dictyobacter</taxon>
    </lineage>
</organism>
<evidence type="ECO:0000313" key="7">
    <source>
        <dbReference type="EMBL" id="GHO84988.1"/>
    </source>
</evidence>
<evidence type="ECO:0000256" key="4">
    <source>
        <dbReference type="ARBA" id="ARBA00023163"/>
    </source>
</evidence>
<feature type="domain" description="RNA polymerase sigma factor 70 region 4 type 2" evidence="6">
    <location>
        <begin position="152"/>
        <end position="204"/>
    </location>
</feature>
<evidence type="ECO:0000256" key="5">
    <source>
        <dbReference type="SAM" id="MobiDB-lite"/>
    </source>
</evidence>
<keyword evidence="2" id="KW-0805">Transcription regulation</keyword>
<comment type="caution">
    <text evidence="7">The sequence shown here is derived from an EMBL/GenBank/DDBJ whole genome shotgun (WGS) entry which is preliminary data.</text>
</comment>
<reference evidence="7 8" key="1">
    <citation type="journal article" date="2021" name="Int. J. Syst. Evol. Microbiol.">
        <title>Reticulibacter mediterranei gen. nov., sp. nov., within the new family Reticulibacteraceae fam. nov., and Ktedonospora formicarum gen. nov., sp. nov., Ktedonobacter robiniae sp. nov., Dictyobacter formicarum sp. nov. and Dictyobacter arantiisoli sp. nov., belonging to the class Ktedonobacteria.</title>
        <authorList>
            <person name="Yabe S."/>
            <person name="Zheng Y."/>
            <person name="Wang C.M."/>
            <person name="Sakai Y."/>
            <person name="Abe K."/>
            <person name="Yokota A."/>
            <person name="Donadio S."/>
            <person name="Cavaletti L."/>
            <person name="Monciardini P."/>
        </authorList>
    </citation>
    <scope>NUCLEOTIDE SEQUENCE [LARGE SCALE GENOMIC DNA]</scope>
    <source>
        <strain evidence="7 8">SOSP1-9</strain>
    </source>
</reference>
<keyword evidence="4" id="KW-0804">Transcription</keyword>
<evidence type="ECO:0000256" key="1">
    <source>
        <dbReference type="ARBA" id="ARBA00010641"/>
    </source>
</evidence>
<dbReference type="CDD" id="cd06171">
    <property type="entry name" value="Sigma70_r4"/>
    <property type="match status" value="1"/>
</dbReference>
<sequence length="216" mass="24129">MEQQISDRDGELALIERAAHGDAEAFRYLVVFYEGRLIAYLTQMLAGDRENARDIAQETFIVVYQTLPHWKPSDYASDVSDEVRPGRSGNGTQLLAPWLYRIATNRALSLLRKQDVRRRVHSTANGRPGNSAATFAHSGQQSSFEDGSIARELLRVALSTLAEEDAACLVLHYVSGERYGEIAARLGMSSEAVRKRVSRALIALRKAYRLLDMEVC</sequence>
<evidence type="ECO:0000313" key="8">
    <source>
        <dbReference type="Proteomes" id="UP000635565"/>
    </source>
</evidence>